<dbReference type="SUPFAM" id="SSF49870">
    <property type="entry name" value="Osmotin, thaumatin-like protein"/>
    <property type="match status" value="1"/>
</dbReference>
<dbReference type="InterPro" id="IPR037176">
    <property type="entry name" value="Osmotin/thaumatin-like_sf"/>
</dbReference>
<dbReference type="PROSITE" id="PS51367">
    <property type="entry name" value="THAUMATIN_2"/>
    <property type="match status" value="1"/>
</dbReference>
<dbReference type="SUPFAM" id="SSF51445">
    <property type="entry name" value="(Trans)glycosidases"/>
    <property type="match status" value="1"/>
</dbReference>
<dbReference type="GO" id="GO:0004568">
    <property type="term" value="F:chitinase activity"/>
    <property type="evidence" value="ECO:0007669"/>
    <property type="project" value="TreeGrafter"/>
</dbReference>
<dbReference type="Gene3D" id="2.60.110.10">
    <property type="entry name" value="Thaumatin"/>
    <property type="match status" value="1"/>
</dbReference>
<dbReference type="PROSITE" id="PS51910">
    <property type="entry name" value="GH18_2"/>
    <property type="match status" value="1"/>
</dbReference>
<dbReference type="InterPro" id="IPR011583">
    <property type="entry name" value="Chitinase_II/V-like_cat"/>
</dbReference>
<dbReference type="Proteomes" id="UP000237000">
    <property type="component" value="Unassembled WGS sequence"/>
</dbReference>
<evidence type="ECO:0000256" key="1">
    <source>
        <dbReference type="ARBA" id="ARBA00010607"/>
    </source>
</evidence>
<dbReference type="STRING" id="63057.A0A2P5AN10"/>
<dbReference type="SMART" id="SM00636">
    <property type="entry name" value="Glyco_18"/>
    <property type="match status" value="1"/>
</dbReference>
<dbReference type="InterPro" id="IPR029070">
    <property type="entry name" value="Chitinase_insertion_sf"/>
</dbReference>
<dbReference type="InParanoid" id="A0A2P5AN10"/>
<dbReference type="InterPro" id="IPR001223">
    <property type="entry name" value="Glyco_hydro18_cat"/>
</dbReference>
<comment type="similarity">
    <text evidence="1">Belongs to the thaumatin family.</text>
</comment>
<comment type="caution">
    <text evidence="3">The sequence shown here is derived from an EMBL/GenBank/DDBJ whole genome shotgun (WGS) entry which is preliminary data.</text>
</comment>
<dbReference type="Gene3D" id="3.10.50.10">
    <property type="match status" value="1"/>
</dbReference>
<dbReference type="Pfam" id="PF00704">
    <property type="entry name" value="Glyco_hydro_18"/>
    <property type="match status" value="1"/>
</dbReference>
<dbReference type="GO" id="GO:0006032">
    <property type="term" value="P:chitin catabolic process"/>
    <property type="evidence" value="ECO:0007669"/>
    <property type="project" value="TreeGrafter"/>
</dbReference>
<dbReference type="InterPro" id="IPR050314">
    <property type="entry name" value="Glycosyl_Hydrlase_18"/>
</dbReference>
<evidence type="ECO:0000313" key="4">
    <source>
        <dbReference type="Proteomes" id="UP000237000"/>
    </source>
</evidence>
<keyword evidence="4" id="KW-1185">Reference proteome</keyword>
<dbReference type="Pfam" id="PF00314">
    <property type="entry name" value="Thaumatin"/>
    <property type="match status" value="1"/>
</dbReference>
<feature type="domain" description="GH18" evidence="2">
    <location>
        <begin position="85"/>
        <end position="416"/>
    </location>
</feature>
<protein>
    <submittedName>
        <fullName evidence="3">Thaumatin</fullName>
    </submittedName>
</protein>
<accession>A0A2P5AN10</accession>
<dbReference type="GO" id="GO:0008061">
    <property type="term" value="F:chitin binding"/>
    <property type="evidence" value="ECO:0007669"/>
    <property type="project" value="InterPro"/>
</dbReference>
<reference evidence="4" key="1">
    <citation type="submission" date="2016-06" db="EMBL/GenBank/DDBJ databases">
        <title>Parallel loss of symbiosis genes in relatives of nitrogen-fixing non-legume Parasponia.</title>
        <authorList>
            <person name="Van Velzen R."/>
            <person name="Holmer R."/>
            <person name="Bu F."/>
            <person name="Rutten L."/>
            <person name="Van Zeijl A."/>
            <person name="Liu W."/>
            <person name="Santuari L."/>
            <person name="Cao Q."/>
            <person name="Sharma T."/>
            <person name="Shen D."/>
            <person name="Roswanjaya Y."/>
            <person name="Wardhani T."/>
            <person name="Kalhor M.S."/>
            <person name="Jansen J."/>
            <person name="Van den Hoogen J."/>
            <person name="Gungor B."/>
            <person name="Hartog M."/>
            <person name="Hontelez J."/>
            <person name="Verver J."/>
            <person name="Yang W.-C."/>
            <person name="Schijlen E."/>
            <person name="Repin R."/>
            <person name="Schilthuizen M."/>
            <person name="Schranz E."/>
            <person name="Heidstra R."/>
            <person name="Miyata K."/>
            <person name="Fedorova E."/>
            <person name="Kohlen W."/>
            <person name="Bisseling T."/>
            <person name="Smit S."/>
            <person name="Geurts R."/>
        </authorList>
    </citation>
    <scope>NUCLEOTIDE SEQUENCE [LARGE SCALE GENOMIC DNA]</scope>
    <source>
        <strain evidence="4">cv. RG33-2</strain>
    </source>
</reference>
<organism evidence="3 4">
    <name type="scientific">Trema orientale</name>
    <name type="common">Charcoal tree</name>
    <name type="synonym">Celtis orientalis</name>
    <dbReference type="NCBI Taxonomy" id="63057"/>
    <lineage>
        <taxon>Eukaryota</taxon>
        <taxon>Viridiplantae</taxon>
        <taxon>Streptophyta</taxon>
        <taxon>Embryophyta</taxon>
        <taxon>Tracheophyta</taxon>
        <taxon>Spermatophyta</taxon>
        <taxon>Magnoliopsida</taxon>
        <taxon>eudicotyledons</taxon>
        <taxon>Gunneridae</taxon>
        <taxon>Pentapetalae</taxon>
        <taxon>rosids</taxon>
        <taxon>fabids</taxon>
        <taxon>Rosales</taxon>
        <taxon>Cannabaceae</taxon>
        <taxon>Trema</taxon>
    </lineage>
</organism>
<dbReference type="PANTHER" id="PTHR11177:SF317">
    <property type="entry name" value="CHITINASE 12-RELATED"/>
    <property type="match status" value="1"/>
</dbReference>
<proteinExistence type="inferred from homology"/>
<name>A0A2P5AN10_TREOI</name>
<sequence>MVADGAQLILVNNCNEGIWPGILGSAGQPTPKDGGFHLGSGEEVVLDVQEKWSGRIWGRQGCNFDNNGKGSCITGDFISMAGSNGIKGGYWLSKQANIFPPERIPTSYFTHLFYAFVGVNATNGKLIISKSQEIKNFMTKVHNGHKKALLSIGGPRSATENPSNAICVMANDHIKRATFINSTIDEALRYGFDGLDLAWEFPETQVDMDNMATLFEEWRSRVDDRQAELLLTASVYFASEIPRGRQSITYPADSINLNLDFVNLILYDYTPTTGAHAQFHANQAYTGSGDRGITSWSNAGVPANKLVMGIPFFGKKWTLLDENDNGIGAPVVSYDGVVPYNQIPGASNGTYDSSTISQYLAYETSWFGYDGKHSITEKIHISKRGNLVGGYFVYALGDEDSQGHTLSKAASDAWDN</sequence>
<dbReference type="PANTHER" id="PTHR11177">
    <property type="entry name" value="CHITINASE"/>
    <property type="match status" value="1"/>
</dbReference>
<evidence type="ECO:0000259" key="2">
    <source>
        <dbReference type="PROSITE" id="PS51910"/>
    </source>
</evidence>
<dbReference type="Gene3D" id="3.20.20.80">
    <property type="entry name" value="Glycosidases"/>
    <property type="match status" value="1"/>
</dbReference>
<evidence type="ECO:0000313" key="3">
    <source>
        <dbReference type="EMBL" id="PON37924.1"/>
    </source>
</evidence>
<dbReference type="InterPro" id="IPR001938">
    <property type="entry name" value="Thaumatin"/>
</dbReference>
<dbReference type="AlphaFoldDB" id="A0A2P5AN10"/>
<dbReference type="SMART" id="SM00205">
    <property type="entry name" value="THN"/>
    <property type="match status" value="1"/>
</dbReference>
<dbReference type="GO" id="GO:0005975">
    <property type="term" value="P:carbohydrate metabolic process"/>
    <property type="evidence" value="ECO:0007669"/>
    <property type="project" value="InterPro"/>
</dbReference>
<dbReference type="OrthoDB" id="76388at2759"/>
<dbReference type="GO" id="GO:0005576">
    <property type="term" value="C:extracellular region"/>
    <property type="evidence" value="ECO:0007669"/>
    <property type="project" value="TreeGrafter"/>
</dbReference>
<gene>
    <name evidence="3" type="ORF">TorRG33x02_346320</name>
</gene>
<dbReference type="EMBL" id="JXTC01000771">
    <property type="protein sequence ID" value="PON37924.1"/>
    <property type="molecule type" value="Genomic_DNA"/>
</dbReference>
<dbReference type="InterPro" id="IPR017853">
    <property type="entry name" value="GH"/>
</dbReference>